<organism evidence="4 5">
    <name type="scientific">Rugosimonospora africana</name>
    <dbReference type="NCBI Taxonomy" id="556532"/>
    <lineage>
        <taxon>Bacteria</taxon>
        <taxon>Bacillati</taxon>
        <taxon>Actinomycetota</taxon>
        <taxon>Actinomycetes</taxon>
        <taxon>Micromonosporales</taxon>
        <taxon>Micromonosporaceae</taxon>
        <taxon>Rugosimonospora</taxon>
    </lineage>
</organism>
<keyword evidence="2" id="KW-0812">Transmembrane</keyword>
<evidence type="ECO:0000256" key="2">
    <source>
        <dbReference type="SAM" id="Phobius"/>
    </source>
</evidence>
<reference evidence="4" key="1">
    <citation type="submission" date="2021-01" db="EMBL/GenBank/DDBJ databases">
        <title>Whole genome shotgun sequence of Rugosimonospora africana NBRC 104875.</title>
        <authorList>
            <person name="Komaki H."/>
            <person name="Tamura T."/>
        </authorList>
    </citation>
    <scope>NUCLEOTIDE SEQUENCE</scope>
    <source>
        <strain evidence="4">NBRC 104875</strain>
    </source>
</reference>
<evidence type="ECO:0000313" key="4">
    <source>
        <dbReference type="EMBL" id="GIH13144.1"/>
    </source>
</evidence>
<feature type="compositionally biased region" description="Basic and acidic residues" evidence="1">
    <location>
        <begin position="1"/>
        <end position="24"/>
    </location>
</feature>
<name>A0A8J3QNC7_9ACTN</name>
<dbReference type="Proteomes" id="UP000642748">
    <property type="component" value="Unassembled WGS sequence"/>
</dbReference>
<evidence type="ECO:0000256" key="1">
    <source>
        <dbReference type="SAM" id="MobiDB-lite"/>
    </source>
</evidence>
<accession>A0A8J3QNC7</accession>
<evidence type="ECO:0000313" key="5">
    <source>
        <dbReference type="Proteomes" id="UP000642748"/>
    </source>
</evidence>
<gene>
    <name evidence="4" type="ORF">Raf01_13160</name>
</gene>
<feature type="transmembrane region" description="Helical" evidence="2">
    <location>
        <begin position="64"/>
        <end position="80"/>
    </location>
</feature>
<feature type="region of interest" description="Disordered" evidence="1">
    <location>
        <begin position="1"/>
        <end position="29"/>
    </location>
</feature>
<sequence>MPDEPGPERARRGERWGEQSRDGEPPAPVDSLSYRVDGRLLAVKVVGFVIFALVALGFHEDRATVAFAGLAAVILGVYALRDVIAPVRLFADGEGVTVVSGYAARHRLSWDEIEQVRVDQRRRFGTRSNLLEIDGSEQLYLLSSYDLSAHPQDVADALDRLRPS</sequence>
<dbReference type="InterPro" id="IPR019692">
    <property type="entry name" value="CFP-6_PH"/>
</dbReference>
<dbReference type="AlphaFoldDB" id="A0A8J3QNC7"/>
<proteinExistence type="predicted"/>
<dbReference type="Pfam" id="PF10756">
    <property type="entry name" value="bPH_6"/>
    <property type="match status" value="1"/>
</dbReference>
<protein>
    <recommendedName>
        <fullName evidence="3">Low molecular weight protein antigen 6 PH domain-containing protein</fullName>
    </recommendedName>
</protein>
<keyword evidence="2" id="KW-0472">Membrane</keyword>
<comment type="caution">
    <text evidence="4">The sequence shown here is derived from an EMBL/GenBank/DDBJ whole genome shotgun (WGS) entry which is preliminary data.</text>
</comment>
<dbReference type="EMBL" id="BONZ01000013">
    <property type="protein sequence ID" value="GIH13144.1"/>
    <property type="molecule type" value="Genomic_DNA"/>
</dbReference>
<feature type="transmembrane region" description="Helical" evidence="2">
    <location>
        <begin position="41"/>
        <end position="58"/>
    </location>
</feature>
<keyword evidence="5" id="KW-1185">Reference proteome</keyword>
<feature type="domain" description="Low molecular weight protein antigen 6 PH" evidence="3">
    <location>
        <begin position="87"/>
        <end position="162"/>
    </location>
</feature>
<evidence type="ECO:0000259" key="3">
    <source>
        <dbReference type="Pfam" id="PF10756"/>
    </source>
</evidence>
<keyword evidence="2" id="KW-1133">Transmembrane helix</keyword>